<reference evidence="1" key="1">
    <citation type="submission" date="2009-05" db="EMBL/GenBank/DDBJ databases">
        <authorList>
            <person name="Harkins D.M."/>
            <person name="DeShazer D."/>
            <person name="Woods D.E."/>
            <person name="Brinkac L.M."/>
            <person name="Brown K.A."/>
            <person name="Hung G.C."/>
            <person name="Tuanyok A."/>
            <person name="Zhang B."/>
            <person name="Nierman W.C."/>
        </authorList>
    </citation>
    <scope>NUCLEOTIDE SEQUENCE [LARGE SCALE GENOMIC DNA]</scope>
    <source>
        <strain evidence="1">1710a</strain>
    </source>
</reference>
<sequence>MNLDYPNAALAIVIAFDIICRQFQRHCVIRFSLATRPQPGTRHFESLDFQ</sequence>
<dbReference type="Proteomes" id="UP000001812">
    <property type="component" value="Chromosome II"/>
</dbReference>
<dbReference type="EMBL" id="CM000833">
    <property type="protein sequence ID" value="EET05555.1"/>
    <property type="molecule type" value="Genomic_DNA"/>
</dbReference>
<name>A0A0E1VX88_BURPE</name>
<evidence type="ECO:0000313" key="1">
    <source>
        <dbReference type="EMBL" id="EET05555.1"/>
    </source>
</evidence>
<dbReference type="HOGENOM" id="CLU_3115504_0_0_4"/>
<proteinExistence type="predicted"/>
<accession>A0A0E1VX88</accession>
<gene>
    <name evidence="1" type="ORF">BURPS1710A_A1380</name>
</gene>
<protein>
    <submittedName>
        <fullName evidence="1">Uncharacterized protein</fullName>
    </submittedName>
</protein>
<dbReference type="AlphaFoldDB" id="A0A0E1VX88"/>
<organism evidence="1">
    <name type="scientific">Burkholderia pseudomallei 1710a</name>
    <dbReference type="NCBI Taxonomy" id="320371"/>
    <lineage>
        <taxon>Bacteria</taxon>
        <taxon>Pseudomonadati</taxon>
        <taxon>Pseudomonadota</taxon>
        <taxon>Betaproteobacteria</taxon>
        <taxon>Burkholderiales</taxon>
        <taxon>Burkholderiaceae</taxon>
        <taxon>Burkholderia</taxon>
        <taxon>pseudomallei group</taxon>
    </lineage>
</organism>